<feature type="region of interest" description="Disordered" evidence="1">
    <location>
        <begin position="97"/>
        <end position="141"/>
    </location>
</feature>
<evidence type="ECO:0000313" key="2">
    <source>
        <dbReference type="EMBL" id="KAF5323077.1"/>
    </source>
</evidence>
<dbReference type="Proteomes" id="UP000541558">
    <property type="component" value="Unassembled WGS sequence"/>
</dbReference>
<protein>
    <submittedName>
        <fullName evidence="2">Uncharacterized protein</fullName>
    </submittedName>
</protein>
<reference evidence="2 3" key="1">
    <citation type="journal article" date="2020" name="ISME J.">
        <title>Uncovering the hidden diversity of litter-decomposition mechanisms in mushroom-forming fungi.</title>
        <authorList>
            <person name="Floudas D."/>
            <person name="Bentzer J."/>
            <person name="Ahren D."/>
            <person name="Johansson T."/>
            <person name="Persson P."/>
            <person name="Tunlid A."/>
        </authorList>
    </citation>
    <scope>NUCLEOTIDE SEQUENCE [LARGE SCALE GENOMIC DNA]</scope>
    <source>
        <strain evidence="2 3">CBS 175.51</strain>
    </source>
</reference>
<gene>
    <name evidence="2" type="ORF">D9611_009256</name>
</gene>
<accession>A0A8H5BJ41</accession>
<sequence length="358" mass="38531">MDSKRIHENASDRNVSQEHVNGASTTSTSTAAAVADSIPNVRLCEAESSSPLPVDGSVSVPTSFNSDEGFTNAATTAELSKSLSVLCDEDRESVGTLVVGQSVGAPVDDDDDEDGDSEVSLGDEDDDDYDANASHSASATPSPATFALAMNLPAAHAIAAANRPAPSDHQAGEVQRRFIKDVTRDSKASSTPLCGQTMINEVLQTRVVLVHFHRLNLRTGVYQPNPRAHDLAQPLGPQAALEPATTHCAKRMCEFDGDCPSMKLIFCVKDHTSGIFVAEPQVHPYVSCADVYRAVRDAVARFDTKPWVYRENGVPVSNVVPPSELNWGSWYFGGIEQVVKGRNLWRVVLRDQEGDVVE</sequence>
<keyword evidence="3" id="KW-1185">Reference proteome</keyword>
<evidence type="ECO:0000313" key="3">
    <source>
        <dbReference type="Proteomes" id="UP000541558"/>
    </source>
</evidence>
<feature type="compositionally biased region" description="Acidic residues" evidence="1">
    <location>
        <begin position="107"/>
        <end position="130"/>
    </location>
</feature>
<feature type="compositionally biased region" description="Basic and acidic residues" evidence="1">
    <location>
        <begin position="1"/>
        <end position="11"/>
    </location>
</feature>
<comment type="caution">
    <text evidence="2">The sequence shown here is derived from an EMBL/GenBank/DDBJ whole genome shotgun (WGS) entry which is preliminary data.</text>
</comment>
<organism evidence="2 3">
    <name type="scientific">Ephemerocybe angulata</name>
    <dbReference type="NCBI Taxonomy" id="980116"/>
    <lineage>
        <taxon>Eukaryota</taxon>
        <taxon>Fungi</taxon>
        <taxon>Dikarya</taxon>
        <taxon>Basidiomycota</taxon>
        <taxon>Agaricomycotina</taxon>
        <taxon>Agaricomycetes</taxon>
        <taxon>Agaricomycetidae</taxon>
        <taxon>Agaricales</taxon>
        <taxon>Agaricineae</taxon>
        <taxon>Psathyrellaceae</taxon>
        <taxon>Ephemerocybe</taxon>
    </lineage>
</organism>
<dbReference type="OrthoDB" id="10600867at2759"/>
<feature type="region of interest" description="Disordered" evidence="1">
    <location>
        <begin position="1"/>
        <end position="32"/>
    </location>
</feature>
<dbReference type="AlphaFoldDB" id="A0A8H5BJ41"/>
<feature type="compositionally biased region" description="Low complexity" evidence="1">
    <location>
        <begin position="23"/>
        <end position="32"/>
    </location>
</feature>
<evidence type="ECO:0000256" key="1">
    <source>
        <dbReference type="SAM" id="MobiDB-lite"/>
    </source>
</evidence>
<feature type="compositionally biased region" description="Low complexity" evidence="1">
    <location>
        <begin position="131"/>
        <end position="141"/>
    </location>
</feature>
<proteinExistence type="predicted"/>
<dbReference type="EMBL" id="JAACJK010000167">
    <property type="protein sequence ID" value="KAF5323077.1"/>
    <property type="molecule type" value="Genomic_DNA"/>
</dbReference>
<name>A0A8H5BJ41_9AGAR</name>